<feature type="transmembrane region" description="Helical" evidence="1">
    <location>
        <begin position="30"/>
        <end position="51"/>
    </location>
</feature>
<evidence type="ECO:0000313" key="2">
    <source>
        <dbReference type="EMBL" id="MDQ1104383.1"/>
    </source>
</evidence>
<proteinExistence type="predicted"/>
<feature type="transmembrane region" description="Helical" evidence="1">
    <location>
        <begin position="579"/>
        <end position="605"/>
    </location>
</feature>
<feature type="transmembrane region" description="Helical" evidence="1">
    <location>
        <begin position="135"/>
        <end position="153"/>
    </location>
</feature>
<dbReference type="AlphaFoldDB" id="A0AAJ1U3G8"/>
<dbReference type="RefSeq" id="WP_307199741.1">
    <property type="nucleotide sequence ID" value="NZ_JAUTAN010000001.1"/>
</dbReference>
<feature type="transmembrane region" description="Helical" evidence="1">
    <location>
        <begin position="283"/>
        <end position="302"/>
    </location>
</feature>
<reference evidence="2" key="1">
    <citation type="submission" date="2023-07" db="EMBL/GenBank/DDBJ databases">
        <title>Functional and genomic diversity of the sorghum phyllosphere microbiome.</title>
        <authorList>
            <person name="Shade A."/>
        </authorList>
    </citation>
    <scope>NUCLEOTIDE SEQUENCE</scope>
    <source>
        <strain evidence="2">SORGH_AS_1067</strain>
    </source>
</reference>
<keyword evidence="1" id="KW-0812">Transmembrane</keyword>
<evidence type="ECO:0000313" key="3">
    <source>
        <dbReference type="Proteomes" id="UP001239215"/>
    </source>
</evidence>
<accession>A0AAJ1U3G8</accession>
<feature type="transmembrane region" description="Helical" evidence="1">
    <location>
        <begin position="173"/>
        <end position="197"/>
    </location>
</feature>
<evidence type="ECO:0000256" key="1">
    <source>
        <dbReference type="SAM" id="Phobius"/>
    </source>
</evidence>
<organism evidence="2 3">
    <name type="scientific">Nocardioides zeae</name>
    <dbReference type="NCBI Taxonomy" id="1457234"/>
    <lineage>
        <taxon>Bacteria</taxon>
        <taxon>Bacillati</taxon>
        <taxon>Actinomycetota</taxon>
        <taxon>Actinomycetes</taxon>
        <taxon>Propionibacteriales</taxon>
        <taxon>Nocardioidaceae</taxon>
        <taxon>Nocardioides</taxon>
    </lineage>
</organism>
<keyword evidence="1" id="KW-1133">Transmembrane helix</keyword>
<gene>
    <name evidence="2" type="ORF">QE405_001667</name>
</gene>
<feature type="transmembrane region" description="Helical" evidence="1">
    <location>
        <begin position="314"/>
        <end position="341"/>
    </location>
</feature>
<feature type="transmembrane region" description="Helical" evidence="1">
    <location>
        <begin position="209"/>
        <end position="230"/>
    </location>
</feature>
<keyword evidence="1" id="KW-0472">Membrane</keyword>
<comment type="caution">
    <text evidence="2">The sequence shown here is derived from an EMBL/GenBank/DDBJ whole genome shotgun (WGS) entry which is preliminary data.</text>
</comment>
<dbReference type="Proteomes" id="UP001239215">
    <property type="component" value="Unassembled WGS sequence"/>
</dbReference>
<dbReference type="EMBL" id="JAUTAN010000001">
    <property type="protein sequence ID" value="MDQ1104383.1"/>
    <property type="molecule type" value="Genomic_DNA"/>
</dbReference>
<name>A0AAJ1U3G8_9ACTN</name>
<feature type="transmembrane region" description="Helical" evidence="1">
    <location>
        <begin position="353"/>
        <end position="372"/>
    </location>
</feature>
<feature type="transmembrane region" description="Helical" evidence="1">
    <location>
        <begin position="393"/>
        <end position="412"/>
    </location>
</feature>
<sequence length="617" mass="62004">MTVDPGPASSPGAVATPAVARRTALLLDALAVLVAVVLLGPALLPGLVLSYDMVWLPDLSVTQAGWGLVDGAPRAVPSDQVVALLDELVGGVVLQKAVLLGSLVAVGSGAHRVVRTAPAGLRAAAVVLATWNPYVVERLLLGHWTMLLAYAVLPWLHVAGRRAARGRPLPAGWLLLLPIGSLSGSAGVATALAAVLLVGVVGRAGPRRWALLVAALAAANAPWVVAGLAAPGSEPPTAAAARTAAEVFAARGPDGVPAPVAVLGLGGIWNTDVVPASLAGPWAWAWAAAVVGLLVVASRAVAGGPPVRERVAVLGLAAAGLGLGLLTWCWPAASAAVALAVPGGGLLRDGSRLAGLALPALLVGAATAAARATGATRATRAALARGARGARRGVVLAPALVWVLPLLPVAALPDAALGVQQRLEAVAVPDDLARAADALADDDVPGAVVVLPFATYRAPAWNGGRPVLDPTPRALGASGREVVAADDLYVDGRRLLGEDVRGRAVLAALALPDADARTDALLRLGVSHVVVDRGPDVADAPAELVPGLRAEPLLTTDGWDVRRLEGRVAAPPPASTGRVVVLAGAWGAFAVLVAAGGLGALRAAVVSARRWDRRTHR</sequence>
<protein>
    <submittedName>
        <fullName evidence="2">Uncharacterized protein</fullName>
    </submittedName>
</protein>